<dbReference type="EMBL" id="JBHLSV010000022">
    <property type="protein sequence ID" value="MFC0675360.1"/>
    <property type="molecule type" value="Genomic_DNA"/>
</dbReference>
<protein>
    <submittedName>
        <fullName evidence="1">HAD family hydrolase</fullName>
        <ecNumber evidence="1">3.1.3.-</ecNumber>
    </submittedName>
</protein>
<accession>A0ABV6REC6</accession>
<dbReference type="InterPro" id="IPR023214">
    <property type="entry name" value="HAD_sf"/>
</dbReference>
<dbReference type="Proteomes" id="UP001589793">
    <property type="component" value="Unassembled WGS sequence"/>
</dbReference>
<organism evidence="1 2">
    <name type="scientific">Brachybacterium hainanense</name>
    <dbReference type="NCBI Taxonomy" id="1541174"/>
    <lineage>
        <taxon>Bacteria</taxon>
        <taxon>Bacillati</taxon>
        <taxon>Actinomycetota</taxon>
        <taxon>Actinomycetes</taxon>
        <taxon>Micrococcales</taxon>
        <taxon>Dermabacteraceae</taxon>
        <taxon>Brachybacterium</taxon>
    </lineage>
</organism>
<name>A0ABV6REC6_9MICO</name>
<reference evidence="1 2" key="1">
    <citation type="submission" date="2024-09" db="EMBL/GenBank/DDBJ databases">
        <authorList>
            <person name="Sun Q."/>
            <person name="Mori K."/>
        </authorList>
    </citation>
    <scope>NUCLEOTIDE SEQUENCE [LARGE SCALE GENOMIC DNA]</scope>
    <source>
        <strain evidence="1 2">CICC 10874</strain>
    </source>
</reference>
<proteinExistence type="predicted"/>
<sequence length="271" mass="28777">MPRPRLIATDLDGTLLGRDGLVSVRTSQVWRSLAEADIRTVIVTARPPRWVDHLAPYTGDHGMVICGNGAFLYDVAQRRVVETHGLEPALVQELIADLRTIPGVSFSAELADGFHREDAYPAGTPDGIPEIGQERIAPLDGIDAPAGKLLARTAEVPGEEFLGRVREIIGARALLSQSCMGSLAEIGPVGVTKARALEAWCAQLGISASEVWAFGDMPNDIPMLTWAGTGWAVANAHEDVLAVADRVCGRHDEDGVAIALENLLAAAGARP</sequence>
<comment type="caution">
    <text evidence="1">The sequence shown here is derived from an EMBL/GenBank/DDBJ whole genome shotgun (WGS) entry which is preliminary data.</text>
</comment>
<dbReference type="Gene3D" id="3.30.1240.10">
    <property type="match status" value="1"/>
</dbReference>
<dbReference type="PANTHER" id="PTHR10000">
    <property type="entry name" value="PHOSPHOSERINE PHOSPHATASE"/>
    <property type="match status" value="1"/>
</dbReference>
<keyword evidence="2" id="KW-1185">Reference proteome</keyword>
<dbReference type="Pfam" id="PF08282">
    <property type="entry name" value="Hydrolase_3"/>
    <property type="match status" value="1"/>
</dbReference>
<dbReference type="RefSeq" id="WP_376982331.1">
    <property type="nucleotide sequence ID" value="NZ_JBHLSV010000022.1"/>
</dbReference>
<keyword evidence="1" id="KW-0378">Hydrolase</keyword>
<dbReference type="Gene3D" id="3.40.50.1000">
    <property type="entry name" value="HAD superfamily/HAD-like"/>
    <property type="match status" value="1"/>
</dbReference>
<dbReference type="PANTHER" id="PTHR10000:SF8">
    <property type="entry name" value="HAD SUPERFAMILY HYDROLASE-LIKE, TYPE 3"/>
    <property type="match status" value="1"/>
</dbReference>
<dbReference type="GO" id="GO:0016787">
    <property type="term" value="F:hydrolase activity"/>
    <property type="evidence" value="ECO:0007669"/>
    <property type="project" value="UniProtKB-KW"/>
</dbReference>
<evidence type="ECO:0000313" key="2">
    <source>
        <dbReference type="Proteomes" id="UP001589793"/>
    </source>
</evidence>
<evidence type="ECO:0000313" key="1">
    <source>
        <dbReference type="EMBL" id="MFC0675360.1"/>
    </source>
</evidence>
<dbReference type="InterPro" id="IPR036412">
    <property type="entry name" value="HAD-like_sf"/>
</dbReference>
<dbReference type="EC" id="3.1.3.-" evidence="1"/>
<dbReference type="SUPFAM" id="SSF56784">
    <property type="entry name" value="HAD-like"/>
    <property type="match status" value="1"/>
</dbReference>
<gene>
    <name evidence="1" type="ORF">ACFFF6_15450</name>
</gene>